<organism evidence="1 2">
    <name type="scientific">Paxillus rubicundulus Ve08.2h10</name>
    <dbReference type="NCBI Taxonomy" id="930991"/>
    <lineage>
        <taxon>Eukaryota</taxon>
        <taxon>Fungi</taxon>
        <taxon>Dikarya</taxon>
        <taxon>Basidiomycota</taxon>
        <taxon>Agaricomycotina</taxon>
        <taxon>Agaricomycetes</taxon>
        <taxon>Agaricomycetidae</taxon>
        <taxon>Boletales</taxon>
        <taxon>Paxilineae</taxon>
        <taxon>Paxillaceae</taxon>
        <taxon>Paxillus</taxon>
    </lineage>
</organism>
<dbReference type="HOGENOM" id="CLU_2671770_0_0_1"/>
<keyword evidence="2" id="KW-1185">Reference proteome</keyword>
<reference evidence="2" key="2">
    <citation type="submission" date="2015-01" db="EMBL/GenBank/DDBJ databases">
        <title>Evolutionary Origins and Diversification of the Mycorrhizal Mutualists.</title>
        <authorList>
            <consortium name="DOE Joint Genome Institute"/>
            <consortium name="Mycorrhizal Genomics Consortium"/>
            <person name="Kohler A."/>
            <person name="Kuo A."/>
            <person name="Nagy L.G."/>
            <person name="Floudas D."/>
            <person name="Copeland A."/>
            <person name="Barry K.W."/>
            <person name="Cichocki N."/>
            <person name="Veneault-Fourrey C."/>
            <person name="LaButti K."/>
            <person name="Lindquist E.A."/>
            <person name="Lipzen A."/>
            <person name="Lundell T."/>
            <person name="Morin E."/>
            <person name="Murat C."/>
            <person name="Riley R."/>
            <person name="Ohm R."/>
            <person name="Sun H."/>
            <person name="Tunlid A."/>
            <person name="Henrissat B."/>
            <person name="Grigoriev I.V."/>
            <person name="Hibbett D.S."/>
            <person name="Martin F."/>
        </authorList>
    </citation>
    <scope>NUCLEOTIDE SEQUENCE [LARGE SCALE GENOMIC DNA]</scope>
    <source>
        <strain evidence="2">Ve08.2h10</strain>
    </source>
</reference>
<accession>A0A0D0DDZ2</accession>
<dbReference type="AlphaFoldDB" id="A0A0D0DDZ2"/>
<protein>
    <submittedName>
        <fullName evidence="1">Uncharacterized protein</fullName>
    </submittedName>
</protein>
<proteinExistence type="predicted"/>
<dbReference type="InParanoid" id="A0A0D0DDZ2"/>
<gene>
    <name evidence="1" type="ORF">PAXRUDRAFT_826829</name>
</gene>
<dbReference type="EMBL" id="KN825032">
    <property type="protein sequence ID" value="KIK95602.1"/>
    <property type="molecule type" value="Genomic_DNA"/>
</dbReference>
<evidence type="ECO:0000313" key="2">
    <source>
        <dbReference type="Proteomes" id="UP000054538"/>
    </source>
</evidence>
<name>A0A0D0DDZ2_9AGAM</name>
<dbReference type="Proteomes" id="UP000054538">
    <property type="component" value="Unassembled WGS sequence"/>
</dbReference>
<sequence length="75" mass="8805">MAFQQCLWREYCVLLNLELEGWQGLSIMRMIIMRKTRQYFMISVCLATYVRSCTKCFYEQTANAPRAPQGLETLG</sequence>
<evidence type="ECO:0000313" key="1">
    <source>
        <dbReference type="EMBL" id="KIK95602.1"/>
    </source>
</evidence>
<reference evidence="1 2" key="1">
    <citation type="submission" date="2014-04" db="EMBL/GenBank/DDBJ databases">
        <authorList>
            <consortium name="DOE Joint Genome Institute"/>
            <person name="Kuo A."/>
            <person name="Kohler A."/>
            <person name="Jargeat P."/>
            <person name="Nagy L.G."/>
            <person name="Floudas D."/>
            <person name="Copeland A."/>
            <person name="Barry K.W."/>
            <person name="Cichocki N."/>
            <person name="Veneault-Fourrey C."/>
            <person name="LaButti K."/>
            <person name="Lindquist E.A."/>
            <person name="Lipzen A."/>
            <person name="Lundell T."/>
            <person name="Morin E."/>
            <person name="Murat C."/>
            <person name="Sun H."/>
            <person name="Tunlid A."/>
            <person name="Henrissat B."/>
            <person name="Grigoriev I.V."/>
            <person name="Hibbett D.S."/>
            <person name="Martin F."/>
            <person name="Nordberg H.P."/>
            <person name="Cantor M.N."/>
            <person name="Hua S.X."/>
        </authorList>
    </citation>
    <scope>NUCLEOTIDE SEQUENCE [LARGE SCALE GENOMIC DNA]</scope>
    <source>
        <strain evidence="1 2">Ve08.2h10</strain>
    </source>
</reference>